<gene>
    <name evidence="1" type="ORF">GCM10011349_27230</name>
</gene>
<dbReference type="PANTHER" id="PTHR45947">
    <property type="entry name" value="SULFOQUINOVOSYL TRANSFERASE SQD2"/>
    <property type="match status" value="1"/>
</dbReference>
<accession>A0ABQ2JSV9</accession>
<dbReference type="Pfam" id="PF13692">
    <property type="entry name" value="Glyco_trans_1_4"/>
    <property type="match status" value="1"/>
</dbReference>
<name>A0ABQ2JSV9_9SPHN</name>
<dbReference type="InterPro" id="IPR050194">
    <property type="entry name" value="Glycosyltransferase_grp1"/>
</dbReference>
<comment type="caution">
    <text evidence="1">The sequence shown here is derived from an EMBL/GenBank/DDBJ whole genome shotgun (WGS) entry which is preliminary data.</text>
</comment>
<dbReference type="PANTHER" id="PTHR45947:SF3">
    <property type="entry name" value="SULFOQUINOVOSYL TRANSFERASE SQD2"/>
    <property type="match status" value="1"/>
</dbReference>
<dbReference type="Proteomes" id="UP000605099">
    <property type="component" value="Unassembled WGS sequence"/>
</dbReference>
<protein>
    <submittedName>
        <fullName evidence="1">Polysaccharide biosynthesis protein</fullName>
    </submittedName>
</protein>
<reference evidence="2" key="1">
    <citation type="journal article" date="2019" name="Int. J. Syst. Evol. Microbiol.">
        <title>The Global Catalogue of Microorganisms (GCM) 10K type strain sequencing project: providing services to taxonomists for standard genome sequencing and annotation.</title>
        <authorList>
            <consortium name="The Broad Institute Genomics Platform"/>
            <consortium name="The Broad Institute Genome Sequencing Center for Infectious Disease"/>
            <person name="Wu L."/>
            <person name="Ma J."/>
        </authorList>
    </citation>
    <scope>NUCLEOTIDE SEQUENCE [LARGE SCALE GENOMIC DNA]</scope>
    <source>
        <strain evidence="2">CGMCC 1.6784</strain>
    </source>
</reference>
<sequence length="429" mass="47513">MRHEPFPHSSRPERVVLLHDFSEALGGASYLVQVLIARLRERGLPVTFFAGDAGANFHRDDVEFVPLHGKALLERSKIGAFSAGFFNHAAFVRVREWIRRNDTPRTVYHLHGWSKVLTPAVFGALQDVRDRLILHGHDYFNGCPNGAFFNYRTERECCLTPLSKACLRTQCDKASHAHKLWRSGREGLRRWLMGGPGGAARVLLIHPEQRRHFVAAQWPAENLVAVRNPVSPPCAERVRAEANRGIVFIGRISAEKGADLAARAADRAGVPITFVGEGSEVERVRQLNPRAVFLGRQDRMGVARALSQARIAVMPSRWAEPFGLVALEAIGSGVPVILSERSLMADEIQRAGFGKAINTAHVPAFASCMTAMHADDGWVAAMSQAGHARYRELCNSEQEWADEILFQYRQVIAEAHAQPVACTSGEEAR</sequence>
<dbReference type="EMBL" id="BMLK01000012">
    <property type="protein sequence ID" value="GGN53016.1"/>
    <property type="molecule type" value="Genomic_DNA"/>
</dbReference>
<dbReference type="RefSeq" id="WP_188820248.1">
    <property type="nucleotide sequence ID" value="NZ_BMLK01000012.1"/>
</dbReference>
<dbReference type="CDD" id="cd03801">
    <property type="entry name" value="GT4_PimA-like"/>
    <property type="match status" value="1"/>
</dbReference>
<keyword evidence="2" id="KW-1185">Reference proteome</keyword>
<proteinExistence type="predicted"/>
<organism evidence="1 2">
    <name type="scientific">Novosphingobium indicum</name>
    <dbReference type="NCBI Taxonomy" id="462949"/>
    <lineage>
        <taxon>Bacteria</taxon>
        <taxon>Pseudomonadati</taxon>
        <taxon>Pseudomonadota</taxon>
        <taxon>Alphaproteobacteria</taxon>
        <taxon>Sphingomonadales</taxon>
        <taxon>Sphingomonadaceae</taxon>
        <taxon>Novosphingobium</taxon>
    </lineage>
</organism>
<evidence type="ECO:0000313" key="2">
    <source>
        <dbReference type="Proteomes" id="UP000605099"/>
    </source>
</evidence>
<dbReference type="Gene3D" id="3.40.50.2000">
    <property type="entry name" value="Glycogen Phosphorylase B"/>
    <property type="match status" value="2"/>
</dbReference>
<dbReference type="SUPFAM" id="SSF53756">
    <property type="entry name" value="UDP-Glycosyltransferase/glycogen phosphorylase"/>
    <property type="match status" value="1"/>
</dbReference>
<evidence type="ECO:0000313" key="1">
    <source>
        <dbReference type="EMBL" id="GGN53016.1"/>
    </source>
</evidence>